<comment type="caution">
    <text evidence="1">The sequence shown here is derived from an EMBL/GenBank/DDBJ whole genome shotgun (WGS) entry which is preliminary data.</text>
</comment>
<evidence type="ECO:0000313" key="2">
    <source>
        <dbReference type="Proteomes" id="UP000430079"/>
    </source>
</evidence>
<sequence>MLLVAGEVDLAAPPRAMAEFTGLFPHARLVVQPGAGHFPWLDDPERFGAATAEFLA</sequence>
<keyword evidence="2" id="KW-1185">Reference proteome</keyword>
<organism evidence="1 2">
    <name type="scientific">Streptomyces glebosus</name>
    <dbReference type="NCBI Taxonomy" id="249580"/>
    <lineage>
        <taxon>Bacteria</taxon>
        <taxon>Bacillati</taxon>
        <taxon>Actinomycetota</taxon>
        <taxon>Actinomycetes</taxon>
        <taxon>Kitasatosporales</taxon>
        <taxon>Streptomycetaceae</taxon>
        <taxon>Streptomyces</taxon>
    </lineage>
</organism>
<dbReference type="AlphaFoldDB" id="A0A640SWB2"/>
<dbReference type="InterPro" id="IPR029058">
    <property type="entry name" value="AB_hydrolase_fold"/>
</dbReference>
<evidence type="ECO:0000313" key="1">
    <source>
        <dbReference type="EMBL" id="GFE15679.1"/>
    </source>
</evidence>
<reference evidence="1 2" key="1">
    <citation type="submission" date="2019-12" db="EMBL/GenBank/DDBJ databases">
        <title>Whole genome shotgun sequence of Streptomyces hygroscopicus subsp. glebosus NBRC 13786.</title>
        <authorList>
            <person name="Ichikawa N."/>
            <person name="Kimura A."/>
            <person name="Kitahashi Y."/>
            <person name="Komaki H."/>
            <person name="Tamura T."/>
        </authorList>
    </citation>
    <scope>NUCLEOTIDE SEQUENCE [LARGE SCALE GENOMIC DNA]</scope>
    <source>
        <strain evidence="1 2">NBRC 13786</strain>
    </source>
</reference>
<name>A0A640SWB2_9ACTN</name>
<gene>
    <name evidence="1" type="ORF">Sgleb_37260</name>
</gene>
<proteinExistence type="predicted"/>
<dbReference type="EMBL" id="BLIO01000001">
    <property type="protein sequence ID" value="GFE15679.1"/>
    <property type="molecule type" value="Genomic_DNA"/>
</dbReference>
<dbReference type="Gene3D" id="3.40.50.1820">
    <property type="entry name" value="alpha/beta hydrolase"/>
    <property type="match status" value="1"/>
</dbReference>
<accession>A0A640SWB2</accession>
<dbReference type="Proteomes" id="UP000430079">
    <property type="component" value="Unassembled WGS sequence"/>
</dbReference>
<protein>
    <submittedName>
        <fullName evidence="1">Uncharacterized protein</fullName>
    </submittedName>
</protein>
<dbReference type="SUPFAM" id="SSF53474">
    <property type="entry name" value="alpha/beta-Hydrolases"/>
    <property type="match status" value="1"/>
</dbReference>